<evidence type="ECO:0000256" key="1">
    <source>
        <dbReference type="SAM" id="MobiDB-lite"/>
    </source>
</evidence>
<dbReference type="EMBL" id="JAZHXI010000012">
    <property type="protein sequence ID" value="KAL2065297.1"/>
    <property type="molecule type" value="Genomic_DNA"/>
</dbReference>
<sequence>MSATLASTCLASFYLTRPRAFHDKYIAYKKHPSVQFNFISKTTTSVADIVVKAFERAHYETELQKSRILILLRKQSTRASTCSVHRVESTGSTSENQREDPSNKKEAEAIILACVTDLQARAIPQVQT</sequence>
<keyword evidence="3" id="KW-1185">Reference proteome</keyword>
<evidence type="ECO:0000313" key="2">
    <source>
        <dbReference type="EMBL" id="KAL2065297.1"/>
    </source>
</evidence>
<comment type="caution">
    <text evidence="2">The sequence shown here is derived from an EMBL/GenBank/DDBJ whole genome shotgun (WGS) entry which is preliminary data.</text>
</comment>
<evidence type="ECO:0000313" key="3">
    <source>
        <dbReference type="Proteomes" id="UP001595075"/>
    </source>
</evidence>
<organism evidence="2 3">
    <name type="scientific">Oculimacula yallundae</name>
    <dbReference type="NCBI Taxonomy" id="86028"/>
    <lineage>
        <taxon>Eukaryota</taxon>
        <taxon>Fungi</taxon>
        <taxon>Dikarya</taxon>
        <taxon>Ascomycota</taxon>
        <taxon>Pezizomycotina</taxon>
        <taxon>Leotiomycetes</taxon>
        <taxon>Helotiales</taxon>
        <taxon>Ploettnerulaceae</taxon>
        <taxon>Oculimacula</taxon>
    </lineage>
</organism>
<name>A0ABR4C711_9HELO</name>
<reference evidence="2 3" key="1">
    <citation type="journal article" date="2024" name="Commun. Biol.">
        <title>Comparative genomic analysis of thermophilic fungi reveals convergent evolutionary adaptations and gene losses.</title>
        <authorList>
            <person name="Steindorff A.S."/>
            <person name="Aguilar-Pontes M.V."/>
            <person name="Robinson A.J."/>
            <person name="Andreopoulos B."/>
            <person name="LaButti K."/>
            <person name="Kuo A."/>
            <person name="Mondo S."/>
            <person name="Riley R."/>
            <person name="Otillar R."/>
            <person name="Haridas S."/>
            <person name="Lipzen A."/>
            <person name="Grimwood J."/>
            <person name="Schmutz J."/>
            <person name="Clum A."/>
            <person name="Reid I.D."/>
            <person name="Moisan M.C."/>
            <person name="Butler G."/>
            <person name="Nguyen T.T.M."/>
            <person name="Dewar K."/>
            <person name="Conant G."/>
            <person name="Drula E."/>
            <person name="Henrissat B."/>
            <person name="Hansel C."/>
            <person name="Singer S."/>
            <person name="Hutchinson M.I."/>
            <person name="de Vries R.P."/>
            <person name="Natvig D.O."/>
            <person name="Powell A.J."/>
            <person name="Tsang A."/>
            <person name="Grigoriev I.V."/>
        </authorList>
    </citation>
    <scope>NUCLEOTIDE SEQUENCE [LARGE SCALE GENOMIC DNA]</scope>
    <source>
        <strain evidence="2 3">CBS 494.80</strain>
    </source>
</reference>
<feature type="region of interest" description="Disordered" evidence="1">
    <location>
        <begin position="83"/>
        <end position="105"/>
    </location>
</feature>
<feature type="compositionally biased region" description="Basic and acidic residues" evidence="1">
    <location>
        <begin position="96"/>
        <end position="105"/>
    </location>
</feature>
<dbReference type="Proteomes" id="UP001595075">
    <property type="component" value="Unassembled WGS sequence"/>
</dbReference>
<proteinExistence type="predicted"/>
<feature type="compositionally biased region" description="Polar residues" evidence="1">
    <location>
        <begin position="83"/>
        <end position="95"/>
    </location>
</feature>
<gene>
    <name evidence="2" type="ORF">VTL71DRAFT_2966</name>
</gene>
<accession>A0ABR4C711</accession>
<protein>
    <submittedName>
        <fullName evidence="2">Uncharacterized protein</fullName>
    </submittedName>
</protein>